<gene>
    <name evidence="1" type="ORF">DSO57_1024122</name>
</gene>
<comment type="caution">
    <text evidence="1">The sequence shown here is derived from an EMBL/GenBank/DDBJ whole genome shotgun (WGS) entry which is preliminary data.</text>
</comment>
<proteinExistence type="predicted"/>
<dbReference type="Proteomes" id="UP001165960">
    <property type="component" value="Unassembled WGS sequence"/>
</dbReference>
<evidence type="ECO:0000313" key="2">
    <source>
        <dbReference type="Proteomes" id="UP001165960"/>
    </source>
</evidence>
<accession>A0ACC2U133</accession>
<name>A0ACC2U133_9FUNG</name>
<keyword evidence="2" id="KW-1185">Reference proteome</keyword>
<reference evidence="1" key="1">
    <citation type="submission" date="2022-04" db="EMBL/GenBank/DDBJ databases">
        <title>Genome of the entomopathogenic fungus Entomophthora muscae.</title>
        <authorList>
            <person name="Elya C."/>
            <person name="Lovett B.R."/>
            <person name="Lee E."/>
            <person name="Macias A.M."/>
            <person name="Hajek A.E."/>
            <person name="De Bivort B.L."/>
            <person name="Kasson M.T."/>
            <person name="De Fine Licht H.H."/>
            <person name="Stajich J.E."/>
        </authorList>
    </citation>
    <scope>NUCLEOTIDE SEQUENCE</scope>
    <source>
        <strain evidence="1">Berkeley</strain>
    </source>
</reference>
<organism evidence="1 2">
    <name type="scientific">Entomophthora muscae</name>
    <dbReference type="NCBI Taxonomy" id="34485"/>
    <lineage>
        <taxon>Eukaryota</taxon>
        <taxon>Fungi</taxon>
        <taxon>Fungi incertae sedis</taxon>
        <taxon>Zoopagomycota</taxon>
        <taxon>Entomophthoromycotina</taxon>
        <taxon>Entomophthoromycetes</taxon>
        <taxon>Entomophthorales</taxon>
        <taxon>Entomophthoraceae</taxon>
        <taxon>Entomophthora</taxon>
    </lineage>
</organism>
<dbReference type="EMBL" id="QTSX02001549">
    <property type="protein sequence ID" value="KAJ9080519.1"/>
    <property type="molecule type" value="Genomic_DNA"/>
</dbReference>
<protein>
    <submittedName>
        <fullName evidence="1">Uncharacterized protein</fullName>
    </submittedName>
</protein>
<sequence>MTPMTYMDKVCQQQVQNSEDKYLQQFSLIGETAKKSKKQKTKFKNILFETPAFYRPATDRMAARQAPTARTPSLAACSRAPATYHG</sequence>
<evidence type="ECO:0000313" key="1">
    <source>
        <dbReference type="EMBL" id="KAJ9080519.1"/>
    </source>
</evidence>